<dbReference type="InterPro" id="IPR011060">
    <property type="entry name" value="RibuloseP-bd_barrel"/>
</dbReference>
<dbReference type="AlphaFoldDB" id="A0A2N5VHS6"/>
<reference evidence="16 17" key="1">
    <citation type="submission" date="2017-11" db="EMBL/GenBank/DDBJ databases">
        <title>De novo assembly and phasing of dikaryotic genomes from two isolates of Puccinia coronata f. sp. avenae, the causal agent of oat crown rust.</title>
        <authorList>
            <person name="Miller M.E."/>
            <person name="Zhang Y."/>
            <person name="Omidvar V."/>
            <person name="Sperschneider J."/>
            <person name="Schwessinger B."/>
            <person name="Raley C."/>
            <person name="Palmer J.M."/>
            <person name="Garnica D."/>
            <person name="Upadhyaya N."/>
            <person name="Rathjen J."/>
            <person name="Taylor J.M."/>
            <person name="Park R.F."/>
            <person name="Dodds P.N."/>
            <person name="Hirsch C.D."/>
            <person name="Kianian S.F."/>
            <person name="Figueroa M."/>
        </authorList>
    </citation>
    <scope>NUCLEOTIDE SEQUENCE [LARGE SCALE GENOMIC DNA]</scope>
    <source>
        <strain evidence="15">12NC29</strain>
        <strain evidence="14">12SD80</strain>
    </source>
</reference>
<evidence type="ECO:0000256" key="3">
    <source>
        <dbReference type="ARBA" id="ARBA00009667"/>
    </source>
</evidence>
<dbReference type="FunFam" id="3.20.20.70:FF:000110">
    <property type="entry name" value="1-(5-phosphoribosyl)-5-[(5-phosphoribosylamino)methylideneamino] imidazole-4-carboxamide isomerase, chloroplastic"/>
    <property type="match status" value="1"/>
</dbReference>
<dbReference type="InterPro" id="IPR044524">
    <property type="entry name" value="Isoase_HisA-like"/>
</dbReference>
<accession>A0A2N5VHS6</accession>
<dbReference type="GO" id="GO:0005737">
    <property type="term" value="C:cytoplasm"/>
    <property type="evidence" value="ECO:0007669"/>
    <property type="project" value="UniProtKB-SubCell"/>
</dbReference>
<dbReference type="EC" id="5.3.1.16" evidence="4 12"/>
<proteinExistence type="inferred from homology"/>
<comment type="subcellular location">
    <subcellularLocation>
        <location evidence="12">Cytoplasm</location>
    </subcellularLocation>
</comment>
<dbReference type="PANTHER" id="PTHR43090">
    <property type="entry name" value="1-(5-PHOSPHORIBOSYL)-5-[(5-PHOSPHORIBOSYLAMINO)METHYLIDENEAMINO] IMIDAZOLE-4-CARBOXAMIDE ISOMERASE"/>
    <property type="match status" value="1"/>
</dbReference>
<evidence type="ECO:0000313" key="16">
    <source>
        <dbReference type="Proteomes" id="UP000235388"/>
    </source>
</evidence>
<dbReference type="EMBL" id="PGCI01000156">
    <property type="protein sequence ID" value="PLW36660.1"/>
    <property type="molecule type" value="Genomic_DNA"/>
</dbReference>
<evidence type="ECO:0000313" key="14">
    <source>
        <dbReference type="EMBL" id="PLW36660.1"/>
    </source>
</evidence>
<comment type="similarity">
    <text evidence="3 11">Belongs to the HisA/HisF family.</text>
</comment>
<sequence>MTLFRGCLDLHSGQVKQIVGGSLDLRAPDKLRTNFESSQPIEYYTQLYQKHALTGTHLIKLGPANDDVARRGLASWPGQIQIGGGITLENAQDWLDAGASKVIVTSYLFPDQKLDSERLRKLTESISKNNLVIDLSCKRVQSSWMVAMNQWTTLTDTQVNQETLDELSESCSEFLVHAADYEGLCQGIDTQLVQRLGDWSKIPVTYAGGAKAASDLDLVHSLSNGKVDLTFGSSLDIFGGQLVKFDDLVDWNRRQSKATAT</sequence>
<evidence type="ECO:0000256" key="11">
    <source>
        <dbReference type="RuleBase" id="RU003657"/>
    </source>
</evidence>
<dbReference type="EMBL" id="PGCJ01000095">
    <property type="protein sequence ID" value="PLW49568.1"/>
    <property type="molecule type" value="Genomic_DNA"/>
</dbReference>
<dbReference type="Proteomes" id="UP000235392">
    <property type="component" value="Unassembled WGS sequence"/>
</dbReference>
<dbReference type="PANTHER" id="PTHR43090:SF2">
    <property type="entry name" value="1-(5-PHOSPHORIBOSYL)-5-[(5-PHOSPHORIBOSYLAMINO)METHYLIDENEAMINO] IMIDAZOLE-4-CARBOXAMIDE ISOMERASE"/>
    <property type="match status" value="1"/>
</dbReference>
<dbReference type="SUPFAM" id="SSF51366">
    <property type="entry name" value="Ribulose-phoshate binding barrel"/>
    <property type="match status" value="1"/>
</dbReference>
<evidence type="ECO:0000256" key="8">
    <source>
        <dbReference type="ARBA" id="ARBA00023235"/>
    </source>
</evidence>
<evidence type="ECO:0000313" key="15">
    <source>
        <dbReference type="EMBL" id="PLW49568.1"/>
    </source>
</evidence>
<dbReference type="STRING" id="200324.A0A2N5VHS6"/>
<comment type="pathway">
    <text evidence="2 12">Amino-acid biosynthesis; L-histidine biosynthesis; L-histidine from 5-phospho-alpha-D-ribose 1-diphosphate: step 4/9.</text>
</comment>
<dbReference type="NCBIfam" id="TIGR02129">
    <property type="entry name" value="hisA_euk"/>
    <property type="match status" value="1"/>
</dbReference>
<evidence type="ECO:0000313" key="13">
    <source>
        <dbReference type="EMBL" id="PLW13653.1"/>
    </source>
</evidence>
<dbReference type="EMBL" id="PGCJ01000943">
    <property type="protein sequence ID" value="PLW13653.1"/>
    <property type="molecule type" value="Genomic_DNA"/>
</dbReference>
<evidence type="ECO:0000256" key="1">
    <source>
        <dbReference type="ARBA" id="ARBA00000901"/>
    </source>
</evidence>
<dbReference type="GO" id="GO:0003949">
    <property type="term" value="F:1-(5-phosphoribosyl)-5-[(5-phosphoribosylamino)methylideneamino]imidazole-4-carboxamide isomerase activity"/>
    <property type="evidence" value="ECO:0007669"/>
    <property type="project" value="UniProtKB-EC"/>
</dbReference>
<comment type="caution">
    <text evidence="15">The sequence shown here is derived from an EMBL/GenBank/DDBJ whole genome shotgun (WGS) entry which is preliminary data.</text>
</comment>
<evidence type="ECO:0000313" key="17">
    <source>
        <dbReference type="Proteomes" id="UP000235392"/>
    </source>
</evidence>
<dbReference type="Proteomes" id="UP000235388">
    <property type="component" value="Unassembled WGS sequence"/>
</dbReference>
<dbReference type="InterPro" id="IPR011858">
    <property type="entry name" value="His6/HISN3"/>
</dbReference>
<protein>
    <recommendedName>
        <fullName evidence="5 12">1-(5-phosphoribosyl)-5-[(5-phosphoribosylamino)methylideneamino] imidazole-4-carboxamide isomerase</fullName>
        <ecNumber evidence="4 12">5.3.1.16</ecNumber>
    </recommendedName>
    <alternativeName>
        <fullName evidence="10 12">5-proFAR isomerase</fullName>
    </alternativeName>
    <alternativeName>
        <fullName evidence="9 12">Phosphoribosylformimino-5-aminoimidazole carboxamide ribotide isomerase</fullName>
    </alternativeName>
</protein>
<evidence type="ECO:0000256" key="9">
    <source>
        <dbReference type="ARBA" id="ARBA00030547"/>
    </source>
</evidence>
<dbReference type="CDD" id="cd04723">
    <property type="entry name" value="HisA_HisF"/>
    <property type="match status" value="1"/>
</dbReference>
<dbReference type="Pfam" id="PF00977">
    <property type="entry name" value="His_biosynth"/>
    <property type="match status" value="1"/>
</dbReference>
<evidence type="ECO:0000256" key="5">
    <source>
        <dbReference type="ARBA" id="ARBA00018464"/>
    </source>
</evidence>
<evidence type="ECO:0000256" key="4">
    <source>
        <dbReference type="ARBA" id="ARBA00012550"/>
    </source>
</evidence>
<evidence type="ECO:0000256" key="6">
    <source>
        <dbReference type="ARBA" id="ARBA00022605"/>
    </source>
</evidence>
<evidence type="ECO:0000256" key="10">
    <source>
        <dbReference type="ARBA" id="ARBA00031376"/>
    </source>
</evidence>
<evidence type="ECO:0000256" key="12">
    <source>
        <dbReference type="RuleBase" id="RU364022"/>
    </source>
</evidence>
<dbReference type="OrthoDB" id="446074at2759"/>
<evidence type="ECO:0000256" key="7">
    <source>
        <dbReference type="ARBA" id="ARBA00023102"/>
    </source>
</evidence>
<dbReference type="GO" id="GO:0000162">
    <property type="term" value="P:L-tryptophan biosynthetic process"/>
    <property type="evidence" value="ECO:0007669"/>
    <property type="project" value="TreeGrafter"/>
</dbReference>
<dbReference type="UniPathway" id="UPA00031">
    <property type="reaction ID" value="UER00009"/>
</dbReference>
<comment type="catalytic activity">
    <reaction evidence="1 12">
        <text>1-(5-phospho-beta-D-ribosyl)-5-[(5-phospho-beta-D-ribosylamino)methylideneamino]imidazole-4-carboxamide = 5-[(5-phospho-1-deoxy-D-ribulos-1-ylimino)methylamino]-1-(5-phospho-beta-D-ribosyl)imidazole-4-carboxamide</text>
        <dbReference type="Rhea" id="RHEA:15469"/>
        <dbReference type="ChEBI" id="CHEBI:58435"/>
        <dbReference type="ChEBI" id="CHEBI:58525"/>
        <dbReference type="EC" id="5.3.1.16"/>
    </reaction>
</comment>
<dbReference type="GO" id="GO:0000105">
    <property type="term" value="P:L-histidine biosynthetic process"/>
    <property type="evidence" value="ECO:0007669"/>
    <property type="project" value="UniProtKB-UniPathway"/>
</dbReference>
<organism evidence="15 16">
    <name type="scientific">Puccinia coronata f. sp. avenae</name>
    <dbReference type="NCBI Taxonomy" id="200324"/>
    <lineage>
        <taxon>Eukaryota</taxon>
        <taxon>Fungi</taxon>
        <taxon>Dikarya</taxon>
        <taxon>Basidiomycota</taxon>
        <taxon>Pucciniomycotina</taxon>
        <taxon>Pucciniomycetes</taxon>
        <taxon>Pucciniales</taxon>
        <taxon>Pucciniaceae</taxon>
        <taxon>Puccinia</taxon>
    </lineage>
</organism>
<name>A0A2N5VHS6_9BASI</name>
<gene>
    <name evidence="15" type="ORF">PCANC_09009</name>
    <name evidence="13" type="ORF">PCANC_18425</name>
    <name evidence="14" type="ORF">PCASD_14131</name>
</gene>
<keyword evidence="16" id="KW-1185">Reference proteome</keyword>
<keyword evidence="6 11" id="KW-0028">Amino-acid biosynthesis</keyword>
<evidence type="ECO:0000256" key="2">
    <source>
        <dbReference type="ARBA" id="ARBA00005133"/>
    </source>
</evidence>
<dbReference type="InterPro" id="IPR006062">
    <property type="entry name" value="His_biosynth"/>
</dbReference>
<dbReference type="Gene3D" id="3.20.20.70">
    <property type="entry name" value="Aldolase class I"/>
    <property type="match status" value="1"/>
</dbReference>
<dbReference type="InterPro" id="IPR013785">
    <property type="entry name" value="Aldolase_TIM"/>
</dbReference>
<keyword evidence="12" id="KW-0963">Cytoplasm</keyword>
<keyword evidence="8 12" id="KW-0413">Isomerase</keyword>
<keyword evidence="7 11" id="KW-0368">Histidine biosynthesis</keyword>